<comment type="similarity">
    <text evidence="2">Belongs to the cystinosin family.</text>
</comment>
<evidence type="ECO:0000256" key="3">
    <source>
        <dbReference type="ARBA" id="ARBA00022448"/>
    </source>
</evidence>
<gene>
    <name evidence="11" type="primary">LOC106477220</name>
</gene>
<feature type="transmembrane region" description="Helical" evidence="9">
    <location>
        <begin position="213"/>
        <end position="231"/>
    </location>
</feature>
<evidence type="ECO:0000256" key="7">
    <source>
        <dbReference type="ARBA" id="ARBA00023136"/>
    </source>
</evidence>
<keyword evidence="10" id="KW-1185">Reference proteome</keyword>
<keyword evidence="6 9" id="KW-1133">Transmembrane helix</keyword>
<name>A0ABM1C2Y2_LIMPO</name>
<dbReference type="InterPro" id="IPR006603">
    <property type="entry name" value="PQ-loop_rpt"/>
</dbReference>
<evidence type="ECO:0000256" key="5">
    <source>
        <dbReference type="ARBA" id="ARBA00022737"/>
    </source>
</evidence>
<sequence>MLQYIQIISSTRVWLIIAEILISISLSRALVVLEVSTHDLYLQVSETAQLSVLLSTPLNDSVSVFLSTSAECNMVNIIPHNHTIPARSTEPVNFVINPVVAGETVIFVRGDFVSDSRTFVRLSVSRNRIFDIIGSTIGWIYFFAWSFSFYPQIYLNWKRKSVIGLNFDYLALNTVGFIAYSIYNVCFKYFDGVREEYKTLNPTGVIPVEVNDVAFALHVTFTSFVLVFQCISYEKGNQKMSWLIKFGLGVVSFGSFVYVVVIVLELVKNQPWLNFLYYLSYIKLASTLTKYTPQAYLNCRRKSTEGWSIVFVLMDVTGGFLSIGQMLLVAYNYNDWKSIFGNFAKFGLGVVSVSYDVLFMIQHYCLYRENSEEGYQRLPEGGHDTVQLRTPKT</sequence>
<protein>
    <submittedName>
        <fullName evidence="11">Cystinosin-like</fullName>
    </submittedName>
</protein>
<accession>A0ABM1C2Y2</accession>
<evidence type="ECO:0000313" key="11">
    <source>
        <dbReference type="RefSeq" id="XP_013793265.1"/>
    </source>
</evidence>
<keyword evidence="4 9" id="KW-0812">Transmembrane</keyword>
<feature type="transmembrane region" description="Helical" evidence="9">
    <location>
        <begin position="309"/>
        <end position="331"/>
    </location>
</feature>
<dbReference type="SMART" id="SM00679">
    <property type="entry name" value="CTNS"/>
    <property type="match status" value="2"/>
</dbReference>
<dbReference type="RefSeq" id="XP_013793265.1">
    <property type="nucleotide sequence ID" value="XM_013937811.2"/>
</dbReference>
<proteinExistence type="inferred from homology"/>
<evidence type="ECO:0000256" key="8">
    <source>
        <dbReference type="ARBA" id="ARBA00048473"/>
    </source>
</evidence>
<dbReference type="PANTHER" id="PTHR13131:SF5">
    <property type="entry name" value="CYSTINOSIN"/>
    <property type="match status" value="1"/>
</dbReference>
<dbReference type="Proteomes" id="UP000694941">
    <property type="component" value="Unplaced"/>
</dbReference>
<feature type="transmembrane region" description="Helical" evidence="9">
    <location>
        <begin position="243"/>
        <end position="264"/>
    </location>
</feature>
<evidence type="ECO:0000256" key="9">
    <source>
        <dbReference type="SAM" id="Phobius"/>
    </source>
</evidence>
<reference evidence="11" key="1">
    <citation type="submission" date="2025-08" db="UniProtKB">
        <authorList>
            <consortium name="RefSeq"/>
        </authorList>
    </citation>
    <scope>IDENTIFICATION</scope>
    <source>
        <tissue evidence="11">Muscle</tissue>
    </source>
</reference>
<organism evidence="10 11">
    <name type="scientific">Limulus polyphemus</name>
    <name type="common">Atlantic horseshoe crab</name>
    <dbReference type="NCBI Taxonomy" id="6850"/>
    <lineage>
        <taxon>Eukaryota</taxon>
        <taxon>Metazoa</taxon>
        <taxon>Ecdysozoa</taxon>
        <taxon>Arthropoda</taxon>
        <taxon>Chelicerata</taxon>
        <taxon>Merostomata</taxon>
        <taxon>Xiphosura</taxon>
        <taxon>Limulidae</taxon>
        <taxon>Limulus</taxon>
    </lineage>
</organism>
<feature type="transmembrane region" description="Helical" evidence="9">
    <location>
        <begin position="343"/>
        <end position="361"/>
    </location>
</feature>
<keyword evidence="5" id="KW-0677">Repeat</keyword>
<dbReference type="NCBIfam" id="TIGR00951">
    <property type="entry name" value="2A43"/>
    <property type="match status" value="1"/>
</dbReference>
<feature type="transmembrane region" description="Helical" evidence="9">
    <location>
        <begin position="129"/>
        <end position="150"/>
    </location>
</feature>
<keyword evidence="7 9" id="KW-0472">Membrane</keyword>
<dbReference type="Pfam" id="PF04193">
    <property type="entry name" value="PQ-loop"/>
    <property type="match status" value="2"/>
</dbReference>
<comment type="subcellular location">
    <subcellularLocation>
        <location evidence="1">Endomembrane system</location>
        <topology evidence="1">Multi-pass membrane protein</topology>
    </subcellularLocation>
</comment>
<feature type="transmembrane region" description="Helical" evidence="9">
    <location>
        <begin position="12"/>
        <end position="33"/>
    </location>
</feature>
<dbReference type="InterPro" id="IPR005282">
    <property type="entry name" value="LC_transporter"/>
</dbReference>
<evidence type="ECO:0000313" key="10">
    <source>
        <dbReference type="Proteomes" id="UP000694941"/>
    </source>
</evidence>
<evidence type="ECO:0000256" key="1">
    <source>
        <dbReference type="ARBA" id="ARBA00004127"/>
    </source>
</evidence>
<dbReference type="GeneID" id="106477220"/>
<evidence type="ECO:0000256" key="6">
    <source>
        <dbReference type="ARBA" id="ARBA00022989"/>
    </source>
</evidence>
<feature type="transmembrane region" description="Helical" evidence="9">
    <location>
        <begin position="276"/>
        <end position="297"/>
    </location>
</feature>
<dbReference type="Gene3D" id="1.20.1280.290">
    <property type="match status" value="2"/>
</dbReference>
<feature type="transmembrane region" description="Helical" evidence="9">
    <location>
        <begin position="162"/>
        <end position="183"/>
    </location>
</feature>
<dbReference type="PANTHER" id="PTHR13131">
    <property type="entry name" value="CYSTINOSIN"/>
    <property type="match status" value="1"/>
</dbReference>
<comment type="catalytic activity">
    <reaction evidence="8">
        <text>L-cystine(out) + H(+)(out) = L-cystine(in) + H(+)(in)</text>
        <dbReference type="Rhea" id="RHEA:66172"/>
        <dbReference type="ChEBI" id="CHEBI:15378"/>
        <dbReference type="ChEBI" id="CHEBI:35491"/>
    </reaction>
    <physiologicalReaction direction="left-to-right" evidence="8">
        <dbReference type="Rhea" id="RHEA:66173"/>
    </physiologicalReaction>
</comment>
<evidence type="ECO:0000256" key="4">
    <source>
        <dbReference type="ARBA" id="ARBA00022692"/>
    </source>
</evidence>
<evidence type="ECO:0000256" key="2">
    <source>
        <dbReference type="ARBA" id="ARBA00006855"/>
    </source>
</evidence>
<keyword evidence="3" id="KW-0813">Transport</keyword>